<name>A0ABS5EJ97_9PROT</name>
<dbReference type="Gene3D" id="3.90.550.10">
    <property type="entry name" value="Spore Coat Polysaccharide Biosynthesis Protein SpsA, Chain A"/>
    <property type="match status" value="1"/>
</dbReference>
<dbReference type="CDD" id="cd00761">
    <property type="entry name" value="Glyco_tranf_GTA_type"/>
    <property type="match status" value="1"/>
</dbReference>
<dbReference type="InterPro" id="IPR001173">
    <property type="entry name" value="Glyco_trans_2-like"/>
</dbReference>
<dbReference type="InterPro" id="IPR050834">
    <property type="entry name" value="Glycosyltransf_2"/>
</dbReference>
<feature type="domain" description="Glycosyltransferase 2-like" evidence="1">
    <location>
        <begin position="7"/>
        <end position="128"/>
    </location>
</feature>
<protein>
    <submittedName>
        <fullName evidence="2">Glycosyltransferase family 2 protein</fullName>
    </submittedName>
</protein>
<accession>A0ABS5EJ97</accession>
<keyword evidence="3" id="KW-1185">Reference proteome</keyword>
<comment type="caution">
    <text evidence="2">The sequence shown here is derived from an EMBL/GenBank/DDBJ whole genome shotgun (WGS) entry which is preliminary data.</text>
</comment>
<dbReference type="RefSeq" id="WP_211869701.1">
    <property type="nucleotide sequence ID" value="NZ_JAAEDI010000015.1"/>
</dbReference>
<dbReference type="InterPro" id="IPR029044">
    <property type="entry name" value="Nucleotide-diphossugar_trans"/>
</dbReference>
<reference evidence="3" key="1">
    <citation type="journal article" date="2021" name="Syst. Appl. Microbiol.">
        <title>Roseomonas hellenica sp. nov., isolated from roots of wild-growing Alkanna tinctoria.</title>
        <authorList>
            <person name="Rat A."/>
            <person name="Naranjo H.D."/>
            <person name="Lebbe L."/>
            <person name="Cnockaert M."/>
            <person name="Krigas N."/>
            <person name="Grigoriadou K."/>
            <person name="Maloupa E."/>
            <person name="Willems A."/>
        </authorList>
    </citation>
    <scope>NUCLEOTIDE SEQUENCE [LARGE SCALE GENOMIC DNA]</scope>
    <source>
        <strain evidence="3">LMG 31159</strain>
    </source>
</reference>
<dbReference type="Proteomes" id="UP000698752">
    <property type="component" value="Unassembled WGS sequence"/>
</dbReference>
<evidence type="ECO:0000313" key="2">
    <source>
        <dbReference type="EMBL" id="MBR0651035.1"/>
    </source>
</evidence>
<gene>
    <name evidence="2" type="ORF">GXW78_15285</name>
</gene>
<organism evidence="2 3">
    <name type="scientific">Neoroseomonas terrae</name>
    <dbReference type="NCBI Taxonomy" id="424799"/>
    <lineage>
        <taxon>Bacteria</taxon>
        <taxon>Pseudomonadati</taxon>
        <taxon>Pseudomonadota</taxon>
        <taxon>Alphaproteobacteria</taxon>
        <taxon>Acetobacterales</taxon>
        <taxon>Acetobacteraceae</taxon>
        <taxon>Neoroseomonas</taxon>
    </lineage>
</organism>
<dbReference type="EMBL" id="JAAEDI010000015">
    <property type="protein sequence ID" value="MBR0651035.1"/>
    <property type="molecule type" value="Genomic_DNA"/>
</dbReference>
<evidence type="ECO:0000313" key="3">
    <source>
        <dbReference type="Proteomes" id="UP000698752"/>
    </source>
</evidence>
<dbReference type="PANTHER" id="PTHR43685:SF2">
    <property type="entry name" value="GLYCOSYLTRANSFERASE 2-LIKE DOMAIN-CONTAINING PROTEIN"/>
    <property type="match status" value="1"/>
</dbReference>
<dbReference type="Pfam" id="PF00535">
    <property type="entry name" value="Glycos_transf_2"/>
    <property type="match status" value="1"/>
</dbReference>
<dbReference type="PANTHER" id="PTHR43685">
    <property type="entry name" value="GLYCOSYLTRANSFERASE"/>
    <property type="match status" value="1"/>
</dbReference>
<evidence type="ECO:0000259" key="1">
    <source>
        <dbReference type="Pfam" id="PF00535"/>
    </source>
</evidence>
<sequence length="292" mass="31613">MAEPSISVVIPAYRATATIDAAIDSARAQTVSPAEIIVVDDGCPDGVGDHVARRHGDVRVIWQANAGCGMARNTGAAAARGHWLAFLDADDAWLPGKLERQVREIGPKDVAVVACRDVGQTTPPFVARPDFDAFWEGNQIVVSSTLVRRAAFEQAGAFWSRRACEDYHLWLRLTGTGWTVVNCPEELVVYAPSAMSLSRQIESFAAAELACLADVAERFHLPPARLQRRVAECCLRHSRGAVHHRQMRAARHLALSSFRAGVSLPQVTALLAAFTPVAVLEARRRMMGGGAT</sequence>
<dbReference type="SUPFAM" id="SSF53448">
    <property type="entry name" value="Nucleotide-diphospho-sugar transferases"/>
    <property type="match status" value="1"/>
</dbReference>
<proteinExistence type="predicted"/>